<organism evidence="14 15">
    <name type="scientific">Thalassotalea insulae</name>
    <dbReference type="NCBI Taxonomy" id="2056778"/>
    <lineage>
        <taxon>Bacteria</taxon>
        <taxon>Pseudomonadati</taxon>
        <taxon>Pseudomonadota</taxon>
        <taxon>Gammaproteobacteria</taxon>
        <taxon>Alteromonadales</taxon>
        <taxon>Colwelliaceae</taxon>
        <taxon>Thalassotalea</taxon>
    </lineage>
</organism>
<proteinExistence type="inferred from homology"/>
<dbReference type="HAMAP" id="MF_00233">
    <property type="entry name" value="LolB"/>
    <property type="match status" value="1"/>
</dbReference>
<comment type="function">
    <text evidence="13">Plays a critical role in the incorporation of lipoproteins in the outer membrane after they are released by the LolA protein.</text>
</comment>
<keyword evidence="5 13" id="KW-0813">Transport</keyword>
<reference evidence="14 15" key="1">
    <citation type="submission" date="2023-03" db="EMBL/GenBank/DDBJ databases">
        <title>Draft genome sequence of Thalassotalea insulae KCTC 62186T.</title>
        <authorList>
            <person name="Sawabe T."/>
        </authorList>
    </citation>
    <scope>NUCLEOTIDE SEQUENCE [LARGE SCALE GENOMIC DNA]</scope>
    <source>
        <strain evidence="14 15">KCTC 62186</strain>
    </source>
</reference>
<evidence type="ECO:0000313" key="14">
    <source>
        <dbReference type="EMBL" id="GLX79961.1"/>
    </source>
</evidence>
<evidence type="ECO:0000256" key="3">
    <source>
        <dbReference type="ARBA" id="ARBA00011245"/>
    </source>
</evidence>
<protein>
    <recommendedName>
        <fullName evidence="4 13">Outer-membrane lipoprotein LolB</fullName>
    </recommendedName>
</protein>
<keyword evidence="6 13" id="KW-0732">Signal</keyword>
<keyword evidence="10 13" id="KW-0143">Chaperone</keyword>
<evidence type="ECO:0000256" key="6">
    <source>
        <dbReference type="ARBA" id="ARBA00022729"/>
    </source>
</evidence>
<dbReference type="SUPFAM" id="SSF89392">
    <property type="entry name" value="Prokaryotic lipoproteins and lipoprotein localization factors"/>
    <property type="match status" value="1"/>
</dbReference>
<dbReference type="PROSITE" id="PS51257">
    <property type="entry name" value="PROKAR_LIPOPROTEIN"/>
    <property type="match status" value="1"/>
</dbReference>
<evidence type="ECO:0000256" key="10">
    <source>
        <dbReference type="ARBA" id="ARBA00023186"/>
    </source>
</evidence>
<evidence type="ECO:0000256" key="11">
    <source>
        <dbReference type="ARBA" id="ARBA00023237"/>
    </source>
</evidence>
<keyword evidence="8 13" id="KW-0472">Membrane</keyword>
<evidence type="ECO:0000256" key="2">
    <source>
        <dbReference type="ARBA" id="ARBA00009696"/>
    </source>
</evidence>
<dbReference type="NCBIfam" id="TIGR00548">
    <property type="entry name" value="lolB"/>
    <property type="match status" value="1"/>
</dbReference>
<evidence type="ECO:0000256" key="4">
    <source>
        <dbReference type="ARBA" id="ARBA00016202"/>
    </source>
</evidence>
<evidence type="ECO:0000256" key="1">
    <source>
        <dbReference type="ARBA" id="ARBA00004459"/>
    </source>
</evidence>
<keyword evidence="9 13" id="KW-0564">Palmitate</keyword>
<comment type="caution">
    <text evidence="14">The sequence shown here is derived from an EMBL/GenBank/DDBJ whole genome shotgun (WGS) entry which is preliminary data.</text>
</comment>
<gene>
    <name evidence="13" type="primary">lolB</name>
    <name evidence="14" type="ORF">tinsulaeT_33010</name>
</gene>
<accession>A0ABQ6GVK2</accession>
<dbReference type="EMBL" id="BSST01000001">
    <property type="protein sequence ID" value="GLX79961.1"/>
    <property type="molecule type" value="Genomic_DNA"/>
</dbReference>
<name>A0ABQ6GVK2_9GAMM</name>
<evidence type="ECO:0000256" key="9">
    <source>
        <dbReference type="ARBA" id="ARBA00023139"/>
    </source>
</evidence>
<dbReference type="InterPro" id="IPR029046">
    <property type="entry name" value="LolA/LolB/LppX"/>
</dbReference>
<keyword evidence="7 13" id="KW-0653">Protein transport</keyword>
<keyword evidence="12 13" id="KW-0449">Lipoprotein</keyword>
<evidence type="ECO:0000313" key="15">
    <source>
        <dbReference type="Proteomes" id="UP001157186"/>
    </source>
</evidence>
<keyword evidence="11 13" id="KW-0998">Cell outer membrane</keyword>
<comment type="subcellular location">
    <subcellularLocation>
        <location evidence="1 13">Cell outer membrane</location>
        <topology evidence="1 13">Lipid-anchor</topology>
    </subcellularLocation>
</comment>
<dbReference type="Gene3D" id="2.50.20.10">
    <property type="entry name" value="Lipoprotein localisation LolA/LolB/LppX"/>
    <property type="match status" value="1"/>
</dbReference>
<dbReference type="Proteomes" id="UP001157186">
    <property type="component" value="Unassembled WGS sequence"/>
</dbReference>
<dbReference type="RefSeq" id="WP_284245913.1">
    <property type="nucleotide sequence ID" value="NZ_BSST01000001.1"/>
</dbReference>
<comment type="similarity">
    <text evidence="2 13">Belongs to the LolB family.</text>
</comment>
<evidence type="ECO:0000256" key="13">
    <source>
        <dbReference type="HAMAP-Rule" id="MF_00233"/>
    </source>
</evidence>
<keyword evidence="15" id="KW-1185">Reference proteome</keyword>
<comment type="subunit">
    <text evidence="3 13">Monomer.</text>
</comment>
<evidence type="ECO:0000256" key="12">
    <source>
        <dbReference type="ARBA" id="ARBA00023288"/>
    </source>
</evidence>
<evidence type="ECO:0000256" key="5">
    <source>
        <dbReference type="ARBA" id="ARBA00022448"/>
    </source>
</evidence>
<dbReference type="InterPro" id="IPR004565">
    <property type="entry name" value="OM_lipoprot_LolB"/>
</dbReference>
<dbReference type="CDD" id="cd16326">
    <property type="entry name" value="LolB"/>
    <property type="match status" value="1"/>
</dbReference>
<evidence type="ECO:0000256" key="8">
    <source>
        <dbReference type="ARBA" id="ARBA00023136"/>
    </source>
</evidence>
<sequence length="205" mass="24015">MSNIFRLWPFILLITITACSSLKQPSPLPVDMQLTKAQRQQQLNNISQWQVTGKLAFITPEKRESANLFWQLNQKQKSQQLTLTSYLGINVLSLSSNNDYHTVEVDGEQYQGNDLEQLIYQLTQLNLPTQAMQYWLKGLTWSEQDQISYDANTGLPTQLLSYYNGRHWQISFDNYQLYYQLPMARKITIRQGQLTIKLLINQWTF</sequence>
<dbReference type="Pfam" id="PF03550">
    <property type="entry name" value="LolB"/>
    <property type="match status" value="1"/>
</dbReference>
<evidence type="ECO:0000256" key="7">
    <source>
        <dbReference type="ARBA" id="ARBA00022927"/>
    </source>
</evidence>